<dbReference type="EMBL" id="BGPR01003291">
    <property type="protein sequence ID" value="GBM86172.1"/>
    <property type="molecule type" value="Genomic_DNA"/>
</dbReference>
<dbReference type="OrthoDB" id="6780311at2759"/>
<name>A0A4Y2JAA5_ARAVE</name>
<reference evidence="1 2" key="1">
    <citation type="journal article" date="2019" name="Sci. Rep.">
        <title>Orb-weaving spider Araneus ventricosus genome elucidates the spidroin gene catalogue.</title>
        <authorList>
            <person name="Kono N."/>
            <person name="Nakamura H."/>
            <person name="Ohtoshi R."/>
            <person name="Moran D.A.P."/>
            <person name="Shinohara A."/>
            <person name="Yoshida Y."/>
            <person name="Fujiwara M."/>
            <person name="Mori M."/>
            <person name="Tomita M."/>
            <person name="Arakawa K."/>
        </authorList>
    </citation>
    <scope>NUCLEOTIDE SEQUENCE [LARGE SCALE GENOMIC DNA]</scope>
</reference>
<dbReference type="AlphaFoldDB" id="A0A4Y2JAA5"/>
<protein>
    <submittedName>
        <fullName evidence="1">Uncharacterized protein</fullName>
    </submittedName>
</protein>
<accession>A0A4Y2JAA5</accession>
<dbReference type="Proteomes" id="UP000499080">
    <property type="component" value="Unassembled WGS sequence"/>
</dbReference>
<keyword evidence="2" id="KW-1185">Reference proteome</keyword>
<organism evidence="1 2">
    <name type="scientific">Araneus ventricosus</name>
    <name type="common">Orbweaver spider</name>
    <name type="synonym">Epeira ventricosa</name>
    <dbReference type="NCBI Taxonomy" id="182803"/>
    <lineage>
        <taxon>Eukaryota</taxon>
        <taxon>Metazoa</taxon>
        <taxon>Ecdysozoa</taxon>
        <taxon>Arthropoda</taxon>
        <taxon>Chelicerata</taxon>
        <taxon>Arachnida</taxon>
        <taxon>Araneae</taxon>
        <taxon>Araneomorphae</taxon>
        <taxon>Entelegynae</taxon>
        <taxon>Araneoidea</taxon>
        <taxon>Araneidae</taxon>
        <taxon>Araneus</taxon>
    </lineage>
</organism>
<evidence type="ECO:0000313" key="2">
    <source>
        <dbReference type="Proteomes" id="UP000499080"/>
    </source>
</evidence>
<sequence>MSRTMIFCPLGLYGLMILKNWTEVQNKETMFLWNFVQRKPSYIGKVIEDKDCDRDFVVSFLRKSDKIVGKIVQPNVPDVTSMPEKDIKMILPQLVTLGFTKRETSLTSFEVYFWFINIK</sequence>
<gene>
    <name evidence="1" type="ORF">AVEN_48185_1</name>
</gene>
<evidence type="ECO:0000313" key="1">
    <source>
        <dbReference type="EMBL" id="GBM86172.1"/>
    </source>
</evidence>
<comment type="caution">
    <text evidence="1">The sequence shown here is derived from an EMBL/GenBank/DDBJ whole genome shotgun (WGS) entry which is preliminary data.</text>
</comment>
<proteinExistence type="predicted"/>